<dbReference type="Proteomes" id="UP001427805">
    <property type="component" value="Unassembled WGS sequence"/>
</dbReference>
<reference evidence="2 3" key="1">
    <citation type="submission" date="2024-05" db="EMBL/GenBank/DDBJ databases">
        <title>Sphingomonas sp. HF-S3 16S ribosomal RNA gene Genome sequencing and assembly.</title>
        <authorList>
            <person name="Lee H."/>
        </authorList>
    </citation>
    <scope>NUCLEOTIDE SEQUENCE [LARGE SCALE GENOMIC DNA]</scope>
    <source>
        <strain evidence="2 3">HF-S3</strain>
    </source>
</reference>
<evidence type="ECO:0000256" key="1">
    <source>
        <dbReference type="SAM" id="MobiDB-lite"/>
    </source>
</evidence>
<gene>
    <name evidence="2" type="ORF">TPR58_12590</name>
</gene>
<evidence type="ECO:0000313" key="3">
    <source>
        <dbReference type="Proteomes" id="UP001427805"/>
    </source>
</evidence>
<sequence length="72" mass="8126">MASDDAPPDLKLDLIEMAERYEQRARAVDGEDGSMPRELPWPGNLREAPQVRGRLRQFAALIEATRENPPNP</sequence>
<organism evidence="2 3">
    <name type="scientific">Sphingomonas rustica</name>
    <dbReference type="NCBI Taxonomy" id="3103142"/>
    <lineage>
        <taxon>Bacteria</taxon>
        <taxon>Pseudomonadati</taxon>
        <taxon>Pseudomonadota</taxon>
        <taxon>Alphaproteobacteria</taxon>
        <taxon>Sphingomonadales</taxon>
        <taxon>Sphingomonadaceae</taxon>
        <taxon>Sphingomonas</taxon>
    </lineage>
</organism>
<proteinExistence type="predicted"/>
<comment type="caution">
    <text evidence="2">The sequence shown here is derived from an EMBL/GenBank/DDBJ whole genome shotgun (WGS) entry which is preliminary data.</text>
</comment>
<accession>A0ABV0BAV7</accession>
<feature type="region of interest" description="Disordered" evidence="1">
    <location>
        <begin position="25"/>
        <end position="50"/>
    </location>
</feature>
<name>A0ABV0BAV7_9SPHN</name>
<keyword evidence="3" id="KW-1185">Reference proteome</keyword>
<dbReference type="EMBL" id="JBDIZK010000007">
    <property type="protein sequence ID" value="MEN3748006.1"/>
    <property type="molecule type" value="Genomic_DNA"/>
</dbReference>
<protein>
    <submittedName>
        <fullName evidence="2">Uncharacterized protein</fullName>
    </submittedName>
</protein>
<evidence type="ECO:0000313" key="2">
    <source>
        <dbReference type="EMBL" id="MEN3748006.1"/>
    </source>
</evidence>